<dbReference type="EMBL" id="JAVFKD010000012">
    <property type="protein sequence ID" value="KAK5992179.1"/>
    <property type="molecule type" value="Genomic_DNA"/>
</dbReference>
<comment type="caution">
    <text evidence="2">The sequence shown here is derived from an EMBL/GenBank/DDBJ whole genome shotgun (WGS) entry which is preliminary data.</text>
</comment>
<feature type="region of interest" description="Disordered" evidence="1">
    <location>
        <begin position="1"/>
        <end position="24"/>
    </location>
</feature>
<feature type="compositionally biased region" description="Polar residues" evidence="1">
    <location>
        <begin position="8"/>
        <end position="17"/>
    </location>
</feature>
<gene>
    <name evidence="2" type="ORF">PT974_05579</name>
</gene>
<evidence type="ECO:0000313" key="2">
    <source>
        <dbReference type="EMBL" id="KAK5992179.1"/>
    </source>
</evidence>
<dbReference type="Proteomes" id="UP001338125">
    <property type="component" value="Unassembled WGS sequence"/>
</dbReference>
<reference evidence="2 3" key="1">
    <citation type="submission" date="2024-01" db="EMBL/GenBank/DDBJ databases">
        <title>Complete genome of Cladobotryum mycophilum ATHUM6906.</title>
        <authorList>
            <person name="Christinaki A.C."/>
            <person name="Myridakis A.I."/>
            <person name="Kouvelis V.N."/>
        </authorList>
    </citation>
    <scope>NUCLEOTIDE SEQUENCE [LARGE SCALE GENOMIC DNA]</scope>
    <source>
        <strain evidence="2 3">ATHUM6906</strain>
    </source>
</reference>
<protein>
    <submittedName>
        <fullName evidence="2">Uncharacterized protein</fullName>
    </submittedName>
</protein>
<keyword evidence="3" id="KW-1185">Reference proteome</keyword>
<sequence>MPLDKEQPSTSGNSSPAYDQAAHGHDVVEPGPLVLRFQLWHLTPRGRCLAYNERLAAEFHHGPIGPWTVKAVSSFNSDNESERDHFVPVEVDFHHAERSYNDPDGVCKTQVRDVFIETVPRCVGAFPKSIKASSPAMNMYPIAVPDDYKRYYTHVRILAPLQSVIENPFHIDQSTLPARISYRSGQALDTGGRIEWREASKLLLKYRGLIKFELLSSPLKEQRLGNQDLYQLLMDLGVAILGFESVERQMRILADTSIADYDDRRDSSHVRKHGHFHLVTGVAAAVATVCWWHPVGWFALKIYGVEAAVAVEGAVLKRIGSKKIEAIEKKKENVAAVLDAMQDVRNSFNQAHTAATILFLSQVLHTPLSCLGNHEKKQILAALGIELDAMKIYTDFNREELFDRLKKFWADNERLFDSVELMMKDGDLTWAT</sequence>
<organism evidence="2 3">
    <name type="scientific">Cladobotryum mycophilum</name>
    <dbReference type="NCBI Taxonomy" id="491253"/>
    <lineage>
        <taxon>Eukaryota</taxon>
        <taxon>Fungi</taxon>
        <taxon>Dikarya</taxon>
        <taxon>Ascomycota</taxon>
        <taxon>Pezizomycotina</taxon>
        <taxon>Sordariomycetes</taxon>
        <taxon>Hypocreomycetidae</taxon>
        <taxon>Hypocreales</taxon>
        <taxon>Hypocreaceae</taxon>
        <taxon>Cladobotryum</taxon>
    </lineage>
</organism>
<proteinExistence type="predicted"/>
<evidence type="ECO:0000256" key="1">
    <source>
        <dbReference type="SAM" id="MobiDB-lite"/>
    </source>
</evidence>
<evidence type="ECO:0000313" key="3">
    <source>
        <dbReference type="Proteomes" id="UP001338125"/>
    </source>
</evidence>
<name>A0ABR0SJG3_9HYPO</name>
<accession>A0ABR0SJG3</accession>